<dbReference type="KEGG" id="cmax:111471959"/>
<dbReference type="GO" id="GO:0003676">
    <property type="term" value="F:nucleic acid binding"/>
    <property type="evidence" value="ECO:0007669"/>
    <property type="project" value="InterPro"/>
</dbReference>
<dbReference type="Proteomes" id="UP000504608">
    <property type="component" value="Unplaced"/>
</dbReference>
<dbReference type="PANTHER" id="PTHR35317">
    <property type="entry name" value="OS04G0629600 PROTEIN"/>
    <property type="match status" value="1"/>
</dbReference>
<name>A0A6J1IEH8_CUCMA</name>
<evidence type="ECO:0000259" key="3">
    <source>
        <dbReference type="Pfam" id="PF22936"/>
    </source>
</evidence>
<evidence type="ECO:0000256" key="1">
    <source>
        <dbReference type="SAM" id="Coils"/>
    </source>
</evidence>
<keyword evidence="4" id="KW-1185">Reference proteome</keyword>
<evidence type="ECO:0000259" key="2">
    <source>
        <dbReference type="Pfam" id="PF13961"/>
    </source>
</evidence>
<dbReference type="RefSeq" id="XP_022973409.1">
    <property type="nucleotide sequence ID" value="XM_023117641.1"/>
</dbReference>
<organism evidence="4 5">
    <name type="scientific">Cucurbita maxima</name>
    <name type="common">Pumpkin</name>
    <name type="synonym">Winter squash</name>
    <dbReference type="NCBI Taxonomy" id="3661"/>
    <lineage>
        <taxon>Eukaryota</taxon>
        <taxon>Viridiplantae</taxon>
        <taxon>Streptophyta</taxon>
        <taxon>Embryophyta</taxon>
        <taxon>Tracheophyta</taxon>
        <taxon>Spermatophyta</taxon>
        <taxon>Magnoliopsida</taxon>
        <taxon>eudicotyledons</taxon>
        <taxon>Gunneridae</taxon>
        <taxon>Pentapetalae</taxon>
        <taxon>rosids</taxon>
        <taxon>fabids</taxon>
        <taxon>Cucurbitales</taxon>
        <taxon>Cucurbitaceae</taxon>
        <taxon>Cucurbiteae</taxon>
        <taxon>Cucurbita</taxon>
    </lineage>
</organism>
<proteinExistence type="predicted"/>
<dbReference type="InterPro" id="IPR054722">
    <property type="entry name" value="PolX-like_BBD"/>
</dbReference>
<dbReference type="SUPFAM" id="SSF57756">
    <property type="entry name" value="Retrovirus zinc finger-like domains"/>
    <property type="match status" value="1"/>
</dbReference>
<feature type="domain" description="Retrovirus-related Pol polyprotein from transposon TNT 1-94-like beta-barrel" evidence="3">
    <location>
        <begin position="358"/>
        <end position="428"/>
    </location>
</feature>
<reference evidence="5" key="1">
    <citation type="submission" date="2025-08" db="UniProtKB">
        <authorList>
            <consortium name="RefSeq"/>
        </authorList>
    </citation>
    <scope>IDENTIFICATION</scope>
    <source>
        <tissue evidence="5">Young leaves</tissue>
    </source>
</reference>
<evidence type="ECO:0000313" key="5">
    <source>
        <dbReference type="RefSeq" id="XP_022973409.1"/>
    </source>
</evidence>
<protein>
    <submittedName>
        <fullName evidence="5">Uncharacterized protein LOC111471959</fullName>
    </submittedName>
</protein>
<dbReference type="GO" id="GO:0008270">
    <property type="term" value="F:zinc ion binding"/>
    <property type="evidence" value="ECO:0007669"/>
    <property type="project" value="InterPro"/>
</dbReference>
<dbReference type="Pfam" id="PF13961">
    <property type="entry name" value="DUF4219"/>
    <property type="match status" value="1"/>
</dbReference>
<keyword evidence="1" id="KW-0175">Coiled coil</keyword>
<evidence type="ECO:0000313" key="4">
    <source>
        <dbReference type="Proteomes" id="UP000504608"/>
    </source>
</evidence>
<accession>A0A6J1IEH8</accession>
<feature type="domain" description="DUF4219" evidence="2">
    <location>
        <begin position="15"/>
        <end position="41"/>
    </location>
</feature>
<gene>
    <name evidence="5" type="primary">LOC111471959</name>
</gene>
<dbReference type="AlphaFoldDB" id="A0A6J1IEH8"/>
<dbReference type="PANTHER" id="PTHR35317:SF11">
    <property type="entry name" value="CCHC-TYPE DOMAIN-CONTAINING PROTEIN"/>
    <property type="match status" value="1"/>
</dbReference>
<dbReference type="Pfam" id="PF22936">
    <property type="entry name" value="Pol_BBD"/>
    <property type="match status" value="1"/>
</dbReference>
<dbReference type="InterPro" id="IPR036875">
    <property type="entry name" value="Znf_CCHC_sf"/>
</dbReference>
<feature type="coiled-coil region" evidence="1">
    <location>
        <begin position="155"/>
        <end position="203"/>
    </location>
</feature>
<dbReference type="OrthoDB" id="1072921at2759"/>
<dbReference type="InterPro" id="IPR025314">
    <property type="entry name" value="DUF4219"/>
</dbReference>
<dbReference type="GeneID" id="111471959"/>
<sequence>MEGESSFLAVAPPVFDGDNCQMWAVRMKTYLEALDLWEAIEEDYEVPPLLGNPTKMKESESVKEYSNRLLNIANKNTKDLPKISLINLENTKDLPKISLTDLENTKSLSNISLTDLENTKNLSKISLTDLENTKDLSKISLTDLENTKDLSKISLTDLENTKDLSKISLRDLENTKDLSKISLTDLENTIDLSKISLTDLENTKDLSKISLTDLRTPKTYLECFTSIREKEVYEARRVIEGALLVKHQDNTKYKNKKIFKNQSTNGNSSANYQKTKGGGFKISYPPCHHCEKKGHPPYKCWRRPDAKCSKCNQLGHEAVICKVKGQVKEVDAQVIDQEEEDQWFVVTCFSGKESSERWLIDSGCTNHMTYDKEFFEELRDTEVKRVRIGNGEHLEVKGKGTKFILDVLFVPKIDQNLLSVGQLLDKGYEVLFENKQCLIKVQCQNERK</sequence>